<keyword evidence="2" id="KW-0547">Nucleotide-binding</keyword>
<dbReference type="GO" id="GO:0000045">
    <property type="term" value="P:autophagosome assembly"/>
    <property type="evidence" value="ECO:0007669"/>
    <property type="project" value="TreeGrafter"/>
</dbReference>
<dbReference type="InterPro" id="IPR008271">
    <property type="entry name" value="Ser/Thr_kinase_AS"/>
</dbReference>
<keyword evidence="7" id="KW-1185">Reference proteome</keyword>
<dbReference type="GO" id="GO:0005524">
    <property type="term" value="F:ATP binding"/>
    <property type="evidence" value="ECO:0007669"/>
    <property type="project" value="UniProtKB-KW"/>
</dbReference>
<dbReference type="PROSITE" id="PS00108">
    <property type="entry name" value="PROTEIN_KINASE_ST"/>
    <property type="match status" value="1"/>
</dbReference>
<gene>
    <name evidence="6" type="ORF">PSON_ATCC_30995.1.T1250090</name>
</gene>
<evidence type="ECO:0000259" key="5">
    <source>
        <dbReference type="PROSITE" id="PS50011"/>
    </source>
</evidence>
<organism evidence="6 7">
    <name type="scientific">Paramecium sonneborni</name>
    <dbReference type="NCBI Taxonomy" id="65129"/>
    <lineage>
        <taxon>Eukaryota</taxon>
        <taxon>Sar</taxon>
        <taxon>Alveolata</taxon>
        <taxon>Ciliophora</taxon>
        <taxon>Intramacronucleata</taxon>
        <taxon>Oligohymenophorea</taxon>
        <taxon>Peniculida</taxon>
        <taxon>Parameciidae</taxon>
        <taxon>Paramecium</taxon>
    </lineage>
</organism>
<keyword evidence="1" id="KW-0808">Transferase</keyword>
<sequence length="443" mass="51448">MAEDPEVILLKNRYQIQLKKEIGKGSFGIVYECLDLQNVNSDKQICAKITDRQEDPNSRREIEMLLTLQTVASGNQNIVGVIDVLVHDQQIVLILERCQGDLLNQINDNKKLQKNFLPSEALEIIKQIINGYKVLLAHNIIHRDLKPQNILYLNKTYKIADFGFARTADPYGIHTKLGTPRYSAPQLFFDVVYSNSADIYSLGIIFYLLIFGDFPFPGEDLKELKQNLMNTKTNPIKINKNLPQFQGDDSIPILIENMLKYSEEDRINWRGLIQNIQDKIAPKEIKITPPIKFIPNMPIMLGSQNQGLTQLTNLLKLVQIDVQYPVLQYPPNFFDQNQKSAIFIAIIEQELSKYMSSLQFFPKEILFIRNKLTNISYYFFNLILDLQQKLKYQNCFQSIIEVILILIKRTQRKNFKHIICKNVTKTINQIQKICFFKLRISIN</sequence>
<evidence type="ECO:0000256" key="4">
    <source>
        <dbReference type="ARBA" id="ARBA00022840"/>
    </source>
</evidence>
<dbReference type="GO" id="GO:0004674">
    <property type="term" value="F:protein serine/threonine kinase activity"/>
    <property type="evidence" value="ECO:0007669"/>
    <property type="project" value="InterPro"/>
</dbReference>
<feature type="domain" description="Protein kinase" evidence="5">
    <location>
        <begin position="16"/>
        <end position="280"/>
    </location>
</feature>
<evidence type="ECO:0000313" key="6">
    <source>
        <dbReference type="EMBL" id="CAD8120274.1"/>
    </source>
</evidence>
<keyword evidence="3" id="KW-0418">Kinase</keyword>
<keyword evidence="4" id="KW-0067">ATP-binding</keyword>
<dbReference type="PROSITE" id="PS50011">
    <property type="entry name" value="PROTEIN_KINASE_DOM"/>
    <property type="match status" value="1"/>
</dbReference>
<dbReference type="SMART" id="SM00220">
    <property type="entry name" value="S_TKc"/>
    <property type="match status" value="1"/>
</dbReference>
<dbReference type="Proteomes" id="UP000692954">
    <property type="component" value="Unassembled WGS sequence"/>
</dbReference>
<evidence type="ECO:0000256" key="3">
    <source>
        <dbReference type="ARBA" id="ARBA00022777"/>
    </source>
</evidence>
<dbReference type="PANTHER" id="PTHR24348">
    <property type="entry name" value="SERINE/THREONINE-PROTEIN KINASE UNC-51-RELATED"/>
    <property type="match status" value="1"/>
</dbReference>
<dbReference type="InterPro" id="IPR000719">
    <property type="entry name" value="Prot_kinase_dom"/>
</dbReference>
<dbReference type="EMBL" id="CAJJDN010000125">
    <property type="protein sequence ID" value="CAD8120274.1"/>
    <property type="molecule type" value="Genomic_DNA"/>
</dbReference>
<dbReference type="GO" id="GO:0016020">
    <property type="term" value="C:membrane"/>
    <property type="evidence" value="ECO:0007669"/>
    <property type="project" value="TreeGrafter"/>
</dbReference>
<dbReference type="GO" id="GO:0000407">
    <property type="term" value="C:phagophore assembly site"/>
    <property type="evidence" value="ECO:0007669"/>
    <property type="project" value="TreeGrafter"/>
</dbReference>
<evidence type="ECO:0000256" key="2">
    <source>
        <dbReference type="ARBA" id="ARBA00022741"/>
    </source>
</evidence>
<dbReference type="GO" id="GO:0005829">
    <property type="term" value="C:cytosol"/>
    <property type="evidence" value="ECO:0007669"/>
    <property type="project" value="TreeGrafter"/>
</dbReference>
<evidence type="ECO:0000256" key="1">
    <source>
        <dbReference type="ARBA" id="ARBA00022679"/>
    </source>
</evidence>
<dbReference type="GO" id="GO:0005776">
    <property type="term" value="C:autophagosome"/>
    <property type="evidence" value="ECO:0007669"/>
    <property type="project" value="TreeGrafter"/>
</dbReference>
<dbReference type="AlphaFoldDB" id="A0A8S1QZ12"/>
<comment type="caution">
    <text evidence="6">The sequence shown here is derived from an EMBL/GenBank/DDBJ whole genome shotgun (WGS) entry which is preliminary data.</text>
</comment>
<proteinExistence type="predicted"/>
<reference evidence="6" key="1">
    <citation type="submission" date="2021-01" db="EMBL/GenBank/DDBJ databases">
        <authorList>
            <consortium name="Genoscope - CEA"/>
            <person name="William W."/>
        </authorList>
    </citation>
    <scope>NUCLEOTIDE SEQUENCE</scope>
</reference>
<dbReference type="InterPro" id="IPR045269">
    <property type="entry name" value="Atg1-like"/>
</dbReference>
<dbReference type="OrthoDB" id="5337378at2759"/>
<dbReference type="Pfam" id="PF00069">
    <property type="entry name" value="Pkinase"/>
    <property type="match status" value="1"/>
</dbReference>
<accession>A0A8S1QZ12</accession>
<evidence type="ECO:0000313" key="7">
    <source>
        <dbReference type="Proteomes" id="UP000692954"/>
    </source>
</evidence>
<protein>
    <recommendedName>
        <fullName evidence="5">Protein kinase domain-containing protein</fullName>
    </recommendedName>
</protein>
<dbReference type="GO" id="GO:0010506">
    <property type="term" value="P:regulation of autophagy"/>
    <property type="evidence" value="ECO:0007669"/>
    <property type="project" value="InterPro"/>
</dbReference>
<dbReference type="PANTHER" id="PTHR24348:SF22">
    <property type="entry name" value="NON-SPECIFIC SERINE_THREONINE PROTEIN KINASE"/>
    <property type="match status" value="1"/>
</dbReference>
<name>A0A8S1QZ12_9CILI</name>